<evidence type="ECO:0000313" key="2">
    <source>
        <dbReference type="EMBL" id="CAD7461053.1"/>
    </source>
</evidence>
<dbReference type="Gene3D" id="2.60.40.640">
    <property type="match status" value="1"/>
</dbReference>
<feature type="region of interest" description="Disordered" evidence="1">
    <location>
        <begin position="44"/>
        <end position="72"/>
    </location>
</feature>
<proteinExistence type="predicted"/>
<organism evidence="2">
    <name type="scientific">Timema tahoe</name>
    <dbReference type="NCBI Taxonomy" id="61484"/>
    <lineage>
        <taxon>Eukaryota</taxon>
        <taxon>Metazoa</taxon>
        <taxon>Ecdysozoa</taxon>
        <taxon>Arthropoda</taxon>
        <taxon>Hexapoda</taxon>
        <taxon>Insecta</taxon>
        <taxon>Pterygota</taxon>
        <taxon>Neoptera</taxon>
        <taxon>Polyneoptera</taxon>
        <taxon>Phasmatodea</taxon>
        <taxon>Timematodea</taxon>
        <taxon>Timematoidea</taxon>
        <taxon>Timematidae</taxon>
        <taxon>Timema</taxon>
    </lineage>
</organism>
<dbReference type="AlphaFoldDB" id="A0A7R9IMA7"/>
<dbReference type="InterPro" id="IPR014752">
    <property type="entry name" value="Arrestin-like_C"/>
</dbReference>
<accession>A0A7R9IMA7</accession>
<reference evidence="2" key="1">
    <citation type="submission" date="2020-11" db="EMBL/GenBank/DDBJ databases">
        <authorList>
            <person name="Tran Van P."/>
        </authorList>
    </citation>
    <scope>NUCLEOTIDE SEQUENCE</scope>
</reference>
<dbReference type="EMBL" id="OE004318">
    <property type="protein sequence ID" value="CAD7461053.1"/>
    <property type="molecule type" value="Genomic_DNA"/>
</dbReference>
<evidence type="ECO:0000256" key="1">
    <source>
        <dbReference type="SAM" id="MobiDB-lite"/>
    </source>
</evidence>
<gene>
    <name evidence="2" type="ORF">TTEB3V08_LOCUS8967</name>
</gene>
<name>A0A7R9IMA7_9NEOP</name>
<protein>
    <submittedName>
        <fullName evidence="2">Uncharacterized protein</fullName>
    </submittedName>
</protein>
<sequence length="191" mass="21295">MLMKNNFLVTLTAPAVWIARATKYYETDLDLVAELPFILMHPKPEEETLPPTARPSPSHAANKDNGDDMPVDANLIQLDTSSESDQFVSDSDFVNNETEQEIYSSESERSEQVGVAADIDKSSALKMLVDPTNSLISHSHGLEVIKAVPSRTIFYCRLEHLFVEIDGHDPDDDIIFEDFARLRLKGGETDA</sequence>